<evidence type="ECO:0000313" key="9">
    <source>
        <dbReference type="Proteomes" id="UP000482487"/>
    </source>
</evidence>
<comment type="similarity">
    <text evidence="3">Belongs to the OpgD/OpgG family.</text>
</comment>
<comment type="caution">
    <text evidence="8">The sequence shown here is derived from an EMBL/GenBank/DDBJ whole genome shotgun (WGS) entry which is preliminary data.</text>
</comment>
<dbReference type="PANTHER" id="PTHR30504:SF4">
    <property type="entry name" value="GLUCANS BIOSYNTHESIS PROTEIN G"/>
    <property type="match status" value="1"/>
</dbReference>
<dbReference type="Gene3D" id="2.60.40.10">
    <property type="entry name" value="Immunoglobulins"/>
    <property type="match status" value="1"/>
</dbReference>
<dbReference type="PANTHER" id="PTHR30504">
    <property type="entry name" value="GLUCANS BIOSYNTHESIS PROTEIN"/>
    <property type="match status" value="1"/>
</dbReference>
<dbReference type="InterPro" id="IPR007444">
    <property type="entry name" value="Glucan_biosyn_MdoG_C"/>
</dbReference>
<keyword evidence="5" id="KW-0732">Signal</keyword>
<proteinExistence type="inferred from homology"/>
<dbReference type="AlphaFoldDB" id="A0A7C9N3Q8"/>
<dbReference type="EMBL" id="WVUD01000002">
    <property type="protein sequence ID" value="MYL81875.1"/>
    <property type="molecule type" value="Genomic_DNA"/>
</dbReference>
<comment type="subcellular location">
    <subcellularLocation>
        <location evidence="1">Periplasm</location>
    </subcellularLocation>
</comment>
<dbReference type="GO" id="GO:0030246">
    <property type="term" value="F:carbohydrate binding"/>
    <property type="evidence" value="ECO:0007669"/>
    <property type="project" value="InterPro"/>
</dbReference>
<dbReference type="UniPathway" id="UPA00637"/>
<accession>A0A7C9N3Q8</accession>
<dbReference type="InterPro" id="IPR013783">
    <property type="entry name" value="Ig-like_fold"/>
</dbReference>
<dbReference type="GO" id="GO:0051274">
    <property type="term" value="P:beta-glucan biosynthetic process"/>
    <property type="evidence" value="ECO:0007669"/>
    <property type="project" value="TreeGrafter"/>
</dbReference>
<feature type="domain" description="Glucan biosynthesis periplasmic MdoG C-terminal" evidence="7">
    <location>
        <begin position="46"/>
        <end position="530"/>
    </location>
</feature>
<dbReference type="FunFam" id="2.70.98.10:FF:000001">
    <property type="entry name" value="Glucans biosynthesis protein G"/>
    <property type="match status" value="1"/>
</dbReference>
<evidence type="ECO:0000256" key="6">
    <source>
        <dbReference type="ARBA" id="ARBA00022764"/>
    </source>
</evidence>
<evidence type="ECO:0000259" key="7">
    <source>
        <dbReference type="Pfam" id="PF04349"/>
    </source>
</evidence>
<evidence type="ECO:0000256" key="5">
    <source>
        <dbReference type="ARBA" id="ARBA00022729"/>
    </source>
</evidence>
<comment type="pathway">
    <text evidence="2">Glycan metabolism; osmoregulated periplasmic glucan (OPG) biosynthesis.</text>
</comment>
<evidence type="ECO:0000256" key="2">
    <source>
        <dbReference type="ARBA" id="ARBA00005001"/>
    </source>
</evidence>
<dbReference type="InterPro" id="IPR014718">
    <property type="entry name" value="GH-type_carb-bd"/>
</dbReference>
<gene>
    <name evidence="8" type="ORF">GTA51_01830</name>
</gene>
<evidence type="ECO:0000256" key="1">
    <source>
        <dbReference type="ARBA" id="ARBA00004418"/>
    </source>
</evidence>
<reference evidence="8 9" key="1">
    <citation type="submission" date="2020-01" db="EMBL/GenBank/DDBJ databases">
        <title>Genome sequence of Desulfovibrio aerotolerans DSM 16695(T).</title>
        <authorList>
            <person name="Karnachuk O."/>
            <person name="Avakyan M."/>
            <person name="Mardanov A."/>
            <person name="Kadnikov V."/>
            <person name="Ravin N."/>
        </authorList>
    </citation>
    <scope>NUCLEOTIDE SEQUENCE [LARGE SCALE GENOMIC DNA]</scope>
    <source>
        <strain evidence="8 9">DSM 16695</strain>
    </source>
</reference>
<dbReference type="GO" id="GO:0030288">
    <property type="term" value="C:outer membrane-bounded periplasmic space"/>
    <property type="evidence" value="ECO:0007669"/>
    <property type="project" value="TreeGrafter"/>
</dbReference>
<dbReference type="GO" id="GO:0003824">
    <property type="term" value="F:catalytic activity"/>
    <property type="evidence" value="ECO:0007669"/>
    <property type="project" value="InterPro"/>
</dbReference>
<name>A0A7C9N3Q8_9BACT</name>
<organism evidence="8 9">
    <name type="scientific">Solidesulfovibrio aerotolerans</name>
    <dbReference type="NCBI Taxonomy" id="295255"/>
    <lineage>
        <taxon>Bacteria</taxon>
        <taxon>Pseudomonadati</taxon>
        <taxon>Thermodesulfobacteriota</taxon>
        <taxon>Desulfovibrionia</taxon>
        <taxon>Desulfovibrionales</taxon>
        <taxon>Desulfovibrionaceae</taxon>
        <taxon>Solidesulfovibrio</taxon>
    </lineage>
</organism>
<evidence type="ECO:0000313" key="8">
    <source>
        <dbReference type="EMBL" id="MYL81875.1"/>
    </source>
</evidence>
<dbReference type="OrthoDB" id="335750at2"/>
<dbReference type="InterPro" id="IPR014438">
    <property type="entry name" value="Glucan_biosyn_MdoG/MdoD"/>
</dbReference>
<dbReference type="InterPro" id="IPR011013">
    <property type="entry name" value="Gal_mutarotase_sf_dom"/>
</dbReference>
<dbReference type="Pfam" id="PF04349">
    <property type="entry name" value="MdoG"/>
    <property type="match status" value="1"/>
</dbReference>
<dbReference type="Proteomes" id="UP000482487">
    <property type="component" value="Unassembled WGS sequence"/>
</dbReference>
<dbReference type="RefSeq" id="WP_160958191.1">
    <property type="nucleotide sequence ID" value="NZ_WVUD01000002.1"/>
</dbReference>
<keyword evidence="6" id="KW-0574">Periplasm</keyword>
<dbReference type="Gene3D" id="2.70.98.10">
    <property type="match status" value="1"/>
</dbReference>
<dbReference type="PIRSF" id="PIRSF006281">
    <property type="entry name" value="MdoG"/>
    <property type="match status" value="1"/>
</dbReference>
<keyword evidence="9" id="KW-1185">Reference proteome</keyword>
<evidence type="ECO:0000256" key="3">
    <source>
        <dbReference type="ARBA" id="ARBA00009284"/>
    </source>
</evidence>
<evidence type="ECO:0000256" key="4">
    <source>
        <dbReference type="ARBA" id="ARBA00015376"/>
    </source>
</evidence>
<protein>
    <recommendedName>
        <fullName evidence="4">Glucans biosynthesis protein G</fullName>
    </recommendedName>
</protein>
<sequence>MKNAADVLVRFKRTPFYKYIGLLTVVAVLTWAPAPGSAAQAAAKPFTFENVEQAAKEMATVPFQAPPAIPEALHKLDYDTWRKIRFLPDRAFWGKSKSPYEIQFFHPGFLYDRTVKLHVIDGGKVEPLAVTKALFDYSQVKDLPDQLPTEIGAAGFRVHTAINTPTYLDEFVVFLGASYFRAVAKGQGYGLSARGLAINTAEPEGEEFPWFREFWIVKPAPGKAAKGLTVYALLDSNSLTGAYAFTITPGRETVMDVTSRVFPRTPIKKIGIAPLTSMFLYGENSLPGSRMDWRPEVHDSDGLLVHFGSGEWLWRPAVNPATLLTSSFEADNLKGFGLLERDTDFTNFQDTEARYEKRPSLWVEPRGDWGPGRVEMVLIPSEQEIHDNVAAYFVPKQVVAPGSPLRFDYRLRWLTAPADLPPGVRVTSTRSSQPDKNSRFFVVDFQGDKLPALPPTATAEAVVSVGPGAKLLSQQCFRNPVTGGFRLTFAIGFEGGSTLQDILPEKREAIELRAFLKFDDKSVSETWSYAVTPGKS</sequence>
<dbReference type="SUPFAM" id="SSF74650">
    <property type="entry name" value="Galactose mutarotase-like"/>
    <property type="match status" value="1"/>
</dbReference>
<dbReference type="InterPro" id="IPR014756">
    <property type="entry name" value="Ig_E-set"/>
</dbReference>
<dbReference type="SUPFAM" id="SSF81296">
    <property type="entry name" value="E set domains"/>
    <property type="match status" value="1"/>
</dbReference>